<dbReference type="InParanoid" id="A0A409XDV8"/>
<protein>
    <submittedName>
        <fullName evidence="1">Uncharacterized protein</fullName>
    </submittedName>
</protein>
<dbReference type="AlphaFoldDB" id="A0A409XDV8"/>
<keyword evidence="2" id="KW-1185">Reference proteome</keyword>
<proteinExistence type="predicted"/>
<sequence>MFKKKSPEAAELASALHPSDIIVHFSSRSFGKGELNPVDFVKFYSSDNPNTYPSEHSTVLPEFFCEHCLFAEVVKAGYLYLDQKLLESDAVELIASNALPVTTLPTTDRI</sequence>
<organism evidence="1 2">
    <name type="scientific">Psilocybe cyanescens</name>
    <dbReference type="NCBI Taxonomy" id="93625"/>
    <lineage>
        <taxon>Eukaryota</taxon>
        <taxon>Fungi</taxon>
        <taxon>Dikarya</taxon>
        <taxon>Basidiomycota</taxon>
        <taxon>Agaricomycotina</taxon>
        <taxon>Agaricomycetes</taxon>
        <taxon>Agaricomycetidae</taxon>
        <taxon>Agaricales</taxon>
        <taxon>Agaricineae</taxon>
        <taxon>Strophariaceae</taxon>
        <taxon>Psilocybe</taxon>
    </lineage>
</organism>
<dbReference type="EMBL" id="NHYD01001992">
    <property type="protein sequence ID" value="PPQ88914.1"/>
    <property type="molecule type" value="Genomic_DNA"/>
</dbReference>
<reference evidence="1 2" key="1">
    <citation type="journal article" date="2018" name="Evol. Lett.">
        <title>Horizontal gene cluster transfer increased hallucinogenic mushroom diversity.</title>
        <authorList>
            <person name="Reynolds H.T."/>
            <person name="Vijayakumar V."/>
            <person name="Gluck-Thaler E."/>
            <person name="Korotkin H.B."/>
            <person name="Matheny P.B."/>
            <person name="Slot J.C."/>
        </authorList>
    </citation>
    <scope>NUCLEOTIDE SEQUENCE [LARGE SCALE GENOMIC DNA]</scope>
    <source>
        <strain evidence="1 2">2631</strain>
    </source>
</reference>
<dbReference type="Gene3D" id="3.30.70.2760">
    <property type="match status" value="1"/>
</dbReference>
<dbReference type="Proteomes" id="UP000283269">
    <property type="component" value="Unassembled WGS sequence"/>
</dbReference>
<accession>A0A409XDV8</accession>
<gene>
    <name evidence="1" type="ORF">CVT25_009149</name>
</gene>
<evidence type="ECO:0000313" key="1">
    <source>
        <dbReference type="EMBL" id="PPQ88914.1"/>
    </source>
</evidence>
<comment type="caution">
    <text evidence="1">The sequence shown here is derived from an EMBL/GenBank/DDBJ whole genome shotgun (WGS) entry which is preliminary data.</text>
</comment>
<evidence type="ECO:0000313" key="2">
    <source>
        <dbReference type="Proteomes" id="UP000283269"/>
    </source>
</evidence>
<name>A0A409XDV8_PSICY</name>